<dbReference type="GO" id="GO:0005886">
    <property type="term" value="C:plasma membrane"/>
    <property type="evidence" value="ECO:0007669"/>
    <property type="project" value="TreeGrafter"/>
</dbReference>
<dbReference type="AlphaFoldDB" id="A0AAD5MW54"/>
<evidence type="ECO:0000256" key="5">
    <source>
        <dbReference type="ARBA" id="ARBA00023136"/>
    </source>
</evidence>
<keyword evidence="7" id="KW-0732">Signal</keyword>
<feature type="signal peptide" evidence="7">
    <location>
        <begin position="1"/>
        <end position="20"/>
    </location>
</feature>
<dbReference type="Pfam" id="PF00939">
    <property type="entry name" value="Na_sulph_symp"/>
    <property type="match status" value="1"/>
</dbReference>
<evidence type="ECO:0000313" key="8">
    <source>
        <dbReference type="EMBL" id="KAJ1363138.1"/>
    </source>
</evidence>
<dbReference type="PANTHER" id="PTHR10283:SF85">
    <property type="entry name" value="SODIUM-DEPENDENT HIGH-AFFINITY DICARBOXYLATE TRANSPORTER 3"/>
    <property type="match status" value="1"/>
</dbReference>
<evidence type="ECO:0000313" key="9">
    <source>
        <dbReference type="Proteomes" id="UP001196413"/>
    </source>
</evidence>
<evidence type="ECO:0000256" key="3">
    <source>
        <dbReference type="ARBA" id="ARBA00022692"/>
    </source>
</evidence>
<evidence type="ECO:0000256" key="7">
    <source>
        <dbReference type="SAM" id="SignalP"/>
    </source>
</evidence>
<name>A0AAD5MW54_PARTN</name>
<keyword evidence="9" id="KW-1185">Reference proteome</keyword>
<comment type="similarity">
    <text evidence="2">Belongs to the SLC13A/DASS transporter (TC 2.A.47) family. NADC subfamily.</text>
</comment>
<reference evidence="8" key="1">
    <citation type="submission" date="2021-06" db="EMBL/GenBank/DDBJ databases">
        <title>Parelaphostrongylus tenuis whole genome reference sequence.</title>
        <authorList>
            <person name="Garwood T.J."/>
            <person name="Larsen P.A."/>
            <person name="Fountain-Jones N.M."/>
            <person name="Garbe J.R."/>
            <person name="Macchietto M.G."/>
            <person name="Kania S.A."/>
            <person name="Gerhold R.W."/>
            <person name="Richards J.E."/>
            <person name="Wolf T.M."/>
        </authorList>
    </citation>
    <scope>NUCLEOTIDE SEQUENCE</scope>
    <source>
        <strain evidence="8">MNPRO001-30</strain>
        <tissue evidence="8">Meninges</tissue>
    </source>
</reference>
<gene>
    <name evidence="8" type="primary">NAC3_2</name>
    <name evidence="8" type="ORF">KIN20_022922</name>
</gene>
<protein>
    <submittedName>
        <fullName evidence="8">Sodium-dependent high-affinity dicarboxylate transporter 3</fullName>
    </submittedName>
</protein>
<feature type="chain" id="PRO_5042064901" evidence="7">
    <location>
        <begin position="21"/>
        <end position="90"/>
    </location>
</feature>
<accession>A0AAD5MW54</accession>
<dbReference type="InterPro" id="IPR001898">
    <property type="entry name" value="SLC13A/DASS"/>
</dbReference>
<sequence>MLGFMIVTGSLSMFISDTATTAMMVPIAQSVVSQLMSSYNYHRENGTENQRGCKRVSTALVLCICIAANIGGTGMLTGTATNVVMMGQLR</sequence>
<comment type="subcellular location">
    <subcellularLocation>
        <location evidence="1">Membrane</location>
        <topology evidence="1">Multi-pass membrane protein</topology>
    </subcellularLocation>
</comment>
<keyword evidence="5 6" id="KW-0472">Membrane</keyword>
<evidence type="ECO:0000256" key="1">
    <source>
        <dbReference type="ARBA" id="ARBA00004141"/>
    </source>
</evidence>
<comment type="caution">
    <text evidence="8">The sequence shown here is derived from an EMBL/GenBank/DDBJ whole genome shotgun (WGS) entry which is preliminary data.</text>
</comment>
<evidence type="ECO:0000256" key="2">
    <source>
        <dbReference type="ARBA" id="ARBA00006772"/>
    </source>
</evidence>
<feature type="non-terminal residue" evidence="8">
    <location>
        <position position="1"/>
    </location>
</feature>
<dbReference type="GO" id="GO:0015137">
    <property type="term" value="F:citrate transmembrane transporter activity"/>
    <property type="evidence" value="ECO:0007669"/>
    <property type="project" value="TreeGrafter"/>
</dbReference>
<evidence type="ECO:0000256" key="4">
    <source>
        <dbReference type="ARBA" id="ARBA00022989"/>
    </source>
</evidence>
<keyword evidence="3 6" id="KW-0812">Transmembrane</keyword>
<proteinExistence type="inferred from homology"/>
<evidence type="ECO:0000256" key="6">
    <source>
        <dbReference type="SAM" id="Phobius"/>
    </source>
</evidence>
<dbReference type="PANTHER" id="PTHR10283">
    <property type="entry name" value="SOLUTE CARRIER FAMILY 13 MEMBER"/>
    <property type="match status" value="1"/>
</dbReference>
<dbReference type="Proteomes" id="UP001196413">
    <property type="component" value="Unassembled WGS sequence"/>
</dbReference>
<dbReference type="GO" id="GO:0015141">
    <property type="term" value="F:succinate transmembrane transporter activity"/>
    <property type="evidence" value="ECO:0007669"/>
    <property type="project" value="TreeGrafter"/>
</dbReference>
<feature type="transmembrane region" description="Helical" evidence="6">
    <location>
        <begin position="59"/>
        <end position="85"/>
    </location>
</feature>
<keyword evidence="4 6" id="KW-1133">Transmembrane helix</keyword>
<organism evidence="8 9">
    <name type="scientific">Parelaphostrongylus tenuis</name>
    <name type="common">Meningeal worm</name>
    <dbReference type="NCBI Taxonomy" id="148309"/>
    <lineage>
        <taxon>Eukaryota</taxon>
        <taxon>Metazoa</taxon>
        <taxon>Ecdysozoa</taxon>
        <taxon>Nematoda</taxon>
        <taxon>Chromadorea</taxon>
        <taxon>Rhabditida</taxon>
        <taxon>Rhabditina</taxon>
        <taxon>Rhabditomorpha</taxon>
        <taxon>Strongyloidea</taxon>
        <taxon>Metastrongylidae</taxon>
        <taxon>Parelaphostrongylus</taxon>
    </lineage>
</organism>
<dbReference type="EMBL" id="JAHQIW010004625">
    <property type="protein sequence ID" value="KAJ1363138.1"/>
    <property type="molecule type" value="Genomic_DNA"/>
</dbReference>